<keyword evidence="3" id="KW-0732">Signal</keyword>
<dbReference type="InterPro" id="IPR050309">
    <property type="entry name" value="Type-B_Carboxylest/Lipase"/>
</dbReference>
<feature type="chain" id="PRO_5044977433" description="Carboxylic ester hydrolase" evidence="3">
    <location>
        <begin position="34"/>
        <end position="487"/>
    </location>
</feature>
<feature type="domain" description="Carboxylesterase type B" evidence="4">
    <location>
        <begin position="362"/>
        <end position="468"/>
    </location>
</feature>
<accession>A0ABV6S698</accession>
<dbReference type="InterPro" id="IPR002018">
    <property type="entry name" value="CarbesteraseB"/>
</dbReference>
<evidence type="ECO:0000259" key="4">
    <source>
        <dbReference type="Pfam" id="PF00135"/>
    </source>
</evidence>
<dbReference type="EMBL" id="JBHLTM010000028">
    <property type="protein sequence ID" value="MFC0684768.1"/>
    <property type="molecule type" value="Genomic_DNA"/>
</dbReference>
<dbReference type="PROSITE" id="PS51257">
    <property type="entry name" value="PROKAR_LIPOPROTEIN"/>
    <property type="match status" value="1"/>
</dbReference>
<keyword evidence="2 3" id="KW-0378">Hydrolase</keyword>
<dbReference type="PANTHER" id="PTHR11559">
    <property type="entry name" value="CARBOXYLESTERASE"/>
    <property type="match status" value="1"/>
</dbReference>
<reference evidence="5 6" key="1">
    <citation type="submission" date="2024-09" db="EMBL/GenBank/DDBJ databases">
        <authorList>
            <person name="Sun Q."/>
            <person name="Mori K."/>
        </authorList>
    </citation>
    <scope>NUCLEOTIDE SEQUENCE [LARGE SCALE GENOMIC DNA]</scope>
    <source>
        <strain evidence="5 6">CICC 11035S</strain>
    </source>
</reference>
<sequence length="487" mass="50063">MRAERLGAMRRALAVSLGLGAALGLGMGCAATADPGALVHEENGALQGHVEGGVISWKGIPFAAPPVGDLRWRAPQPAASWQGVRDAGEYGHDCMQKPFDGDAAPLGTPPAEDCLYANVWRPQQAGGKLPVVVWIYGGGFVNGGASPPTYSGAQLARQGVLFFSFNYRVGRFGTFAHPALTQAQEDGGLIGNYGYLDQIAALSWVQRNIEAFGGDPDNVTIVGESAGGMSVHNLVTSPLANGLFDKAVVMSGGDGQMLVDADLASAEAAGLRFAAGKGIAADDPESLAKLRALPADAVVDGLNLAALFAPSSAPRTFASPFADGHIAVDERKAYASGTFHQVPMIIGATSDDIGGVTGGMIAGARQVSGLIAEQGVPVWEYRFGYVASSLPQDGKGAGHATDIPYFLGTVAIKYGAGASDRDAGMARIASGYLVNFAKTGNPNGADLPVWQPRSRQGEAILDLAPDGTAANIPDPLLPQIDAASQGQ</sequence>
<dbReference type="SUPFAM" id="SSF53474">
    <property type="entry name" value="alpha/beta-Hydrolases"/>
    <property type="match status" value="1"/>
</dbReference>
<name>A0ABV6S698_9SPHN</name>
<feature type="signal peptide" evidence="3">
    <location>
        <begin position="1"/>
        <end position="33"/>
    </location>
</feature>
<comment type="caution">
    <text evidence="5">The sequence shown here is derived from an EMBL/GenBank/DDBJ whole genome shotgun (WGS) entry which is preliminary data.</text>
</comment>
<dbReference type="InterPro" id="IPR029058">
    <property type="entry name" value="AB_hydrolase_fold"/>
</dbReference>
<dbReference type="RefSeq" id="WP_379489323.1">
    <property type="nucleotide sequence ID" value="NZ_JAPCWC010000013.1"/>
</dbReference>
<organism evidence="5 6">
    <name type="scientific">Novosphingobium clariflavum</name>
    <dbReference type="NCBI Taxonomy" id="2029884"/>
    <lineage>
        <taxon>Bacteria</taxon>
        <taxon>Pseudomonadati</taxon>
        <taxon>Pseudomonadota</taxon>
        <taxon>Alphaproteobacteria</taxon>
        <taxon>Sphingomonadales</taxon>
        <taxon>Sphingomonadaceae</taxon>
        <taxon>Novosphingobium</taxon>
    </lineage>
</organism>
<evidence type="ECO:0000256" key="1">
    <source>
        <dbReference type="ARBA" id="ARBA00005964"/>
    </source>
</evidence>
<dbReference type="Pfam" id="PF00135">
    <property type="entry name" value="COesterase"/>
    <property type="match status" value="2"/>
</dbReference>
<dbReference type="Gene3D" id="3.40.50.1820">
    <property type="entry name" value="alpha/beta hydrolase"/>
    <property type="match status" value="2"/>
</dbReference>
<comment type="similarity">
    <text evidence="1 3">Belongs to the type-B carboxylesterase/lipase family.</text>
</comment>
<dbReference type="InterPro" id="IPR019826">
    <property type="entry name" value="Carboxylesterase_B_AS"/>
</dbReference>
<dbReference type="Proteomes" id="UP001589858">
    <property type="component" value="Unassembled WGS sequence"/>
</dbReference>
<evidence type="ECO:0000256" key="2">
    <source>
        <dbReference type="ARBA" id="ARBA00022801"/>
    </source>
</evidence>
<gene>
    <name evidence="5" type="ORF">ACFFF8_09195</name>
</gene>
<evidence type="ECO:0000313" key="5">
    <source>
        <dbReference type="EMBL" id="MFC0684768.1"/>
    </source>
</evidence>
<dbReference type="EC" id="3.1.1.-" evidence="3"/>
<keyword evidence="6" id="KW-1185">Reference proteome</keyword>
<dbReference type="PROSITE" id="PS00122">
    <property type="entry name" value="CARBOXYLESTERASE_B_1"/>
    <property type="match status" value="1"/>
</dbReference>
<feature type="domain" description="Carboxylesterase type B" evidence="4">
    <location>
        <begin position="39"/>
        <end position="354"/>
    </location>
</feature>
<proteinExistence type="inferred from homology"/>
<evidence type="ECO:0000256" key="3">
    <source>
        <dbReference type="RuleBase" id="RU361235"/>
    </source>
</evidence>
<protein>
    <recommendedName>
        <fullName evidence="3">Carboxylic ester hydrolase</fullName>
        <ecNumber evidence="3">3.1.1.-</ecNumber>
    </recommendedName>
</protein>
<evidence type="ECO:0000313" key="6">
    <source>
        <dbReference type="Proteomes" id="UP001589858"/>
    </source>
</evidence>